<evidence type="ECO:0000259" key="4">
    <source>
        <dbReference type="PROSITE" id="PS50893"/>
    </source>
</evidence>
<dbReference type="InterPro" id="IPR050611">
    <property type="entry name" value="ABCF"/>
</dbReference>
<dbReference type="EMBL" id="CP064946">
    <property type="protein sequence ID" value="QPH47118.1"/>
    <property type="molecule type" value="Genomic_DNA"/>
</dbReference>
<dbReference type="PANTHER" id="PTHR19211">
    <property type="entry name" value="ATP-BINDING TRANSPORT PROTEIN-RELATED"/>
    <property type="match status" value="1"/>
</dbReference>
<keyword evidence="3 5" id="KW-0067">ATP-binding</keyword>
<dbReference type="RefSeq" id="WP_196109919.1">
    <property type="nucleotide sequence ID" value="NZ_CP064943.1"/>
</dbReference>
<dbReference type="CDD" id="cd03221">
    <property type="entry name" value="ABCF_EF-3"/>
    <property type="match status" value="1"/>
</dbReference>
<evidence type="ECO:0000313" key="5">
    <source>
        <dbReference type="EMBL" id="QPH47118.1"/>
    </source>
</evidence>
<dbReference type="SUPFAM" id="SSF52540">
    <property type="entry name" value="P-loop containing nucleoside triphosphate hydrolases"/>
    <property type="match status" value="2"/>
</dbReference>
<reference evidence="5 6" key="1">
    <citation type="submission" date="2020-11" db="EMBL/GenBank/DDBJ databases">
        <title>Pseudomonas fulva producing VIM-24.</title>
        <authorList>
            <person name="Liu S."/>
        </authorList>
    </citation>
    <scope>NUCLEOTIDE SEQUENCE [LARGE SCALE GENOMIC DNA]</scope>
    <source>
        <strain evidence="5 6">ZDHY414</strain>
    </source>
</reference>
<protein>
    <submittedName>
        <fullName evidence="5">ABC-F family ATP-binding cassette domain-containing protein</fullName>
    </submittedName>
</protein>
<evidence type="ECO:0000256" key="2">
    <source>
        <dbReference type="ARBA" id="ARBA00022741"/>
    </source>
</evidence>
<dbReference type="PROSITE" id="PS00211">
    <property type="entry name" value="ABC_TRANSPORTER_1"/>
    <property type="match status" value="1"/>
</dbReference>
<dbReference type="InterPro" id="IPR003593">
    <property type="entry name" value="AAA+_ATPase"/>
</dbReference>
<dbReference type="FunFam" id="3.40.50.300:FF:001320">
    <property type="entry name" value="Heme ABC transporter ATP-binding protein"/>
    <property type="match status" value="1"/>
</dbReference>
<accession>A0A7S9Q153</accession>
<dbReference type="Proteomes" id="UP000594430">
    <property type="component" value="Chromosome"/>
</dbReference>
<dbReference type="PANTHER" id="PTHR19211:SF6">
    <property type="entry name" value="BLL7188 PROTEIN"/>
    <property type="match status" value="1"/>
</dbReference>
<evidence type="ECO:0000313" key="6">
    <source>
        <dbReference type="Proteomes" id="UP000594430"/>
    </source>
</evidence>
<feature type="domain" description="ABC transporter" evidence="4">
    <location>
        <begin position="7"/>
        <end position="239"/>
    </location>
</feature>
<keyword evidence="2" id="KW-0547">Nucleotide-binding</keyword>
<dbReference type="PROSITE" id="PS50893">
    <property type="entry name" value="ABC_TRANSPORTER_2"/>
    <property type="match status" value="1"/>
</dbReference>
<dbReference type="InterPro" id="IPR017871">
    <property type="entry name" value="ABC_transporter-like_CS"/>
</dbReference>
<dbReference type="InterPro" id="IPR003439">
    <property type="entry name" value="ABC_transporter-like_ATP-bd"/>
</dbReference>
<sequence length="532" mass="58525">MTTTSILTLDSVTLVLPDGRPLFTDLTQTFDSTRTGLVGRNGVGKSLLGQLLAGRRLPSSGTCRRFGRVHLVDQQVIDTSKTVADLAQMGPLIAALERIQMGSLEAADFDTVGERWDAPERLRAHLHRHGLGHLELQRPVHTLSGGQAMRVALMGAWLSEADFLILDEPTNHLDDHGRSQWLAMMQTWNRGLLVISHDRSLLDHMDGILELSSLGLKAYGGNFSHYHAQKRCETTQATQQLEYLKRSQQQQARALLQQRQALDKAQARAGRKAKHVNQAKILVDHRQQGSQATLGKQRRRHREAEQRLTDRVREAAQAVESACEITVHAPALEPSVQRQVLVLQTLRLPHGTSVPIEFSLRQGQRCALTGVNGSGKSTLLKMIAGQLPAPAGNLLVAGETALLDQHCSVLSADVSALEHVQQANLALDPSRARMLLAQLGLDAARVVLPSRLLSGGERMKAALAAILYRRRPVELLLLDEPGNHLDLPSLQALERMLEKFTGALIIASHDQVLLDALELDRYLHLAQPHAKS</sequence>
<organism evidence="5 6">
    <name type="scientific">Pseudomonas fulva</name>
    <dbReference type="NCBI Taxonomy" id="47880"/>
    <lineage>
        <taxon>Bacteria</taxon>
        <taxon>Pseudomonadati</taxon>
        <taxon>Pseudomonadota</taxon>
        <taxon>Gammaproteobacteria</taxon>
        <taxon>Pseudomonadales</taxon>
        <taxon>Pseudomonadaceae</taxon>
        <taxon>Pseudomonas</taxon>
    </lineage>
</organism>
<dbReference type="GO" id="GO:0016887">
    <property type="term" value="F:ATP hydrolysis activity"/>
    <property type="evidence" value="ECO:0007669"/>
    <property type="project" value="InterPro"/>
</dbReference>
<dbReference type="SMART" id="SM00382">
    <property type="entry name" value="AAA"/>
    <property type="match status" value="2"/>
</dbReference>
<proteinExistence type="predicted"/>
<name>A0A7S9Q153_9PSED</name>
<dbReference type="Pfam" id="PF00005">
    <property type="entry name" value="ABC_tran"/>
    <property type="match status" value="2"/>
</dbReference>
<evidence type="ECO:0000256" key="3">
    <source>
        <dbReference type="ARBA" id="ARBA00022840"/>
    </source>
</evidence>
<dbReference type="AlphaFoldDB" id="A0A7S9Q153"/>
<dbReference type="GO" id="GO:0005524">
    <property type="term" value="F:ATP binding"/>
    <property type="evidence" value="ECO:0007669"/>
    <property type="project" value="UniProtKB-KW"/>
</dbReference>
<evidence type="ECO:0000256" key="1">
    <source>
        <dbReference type="ARBA" id="ARBA00022737"/>
    </source>
</evidence>
<dbReference type="Gene3D" id="3.40.50.300">
    <property type="entry name" value="P-loop containing nucleotide triphosphate hydrolases"/>
    <property type="match status" value="2"/>
</dbReference>
<gene>
    <name evidence="5" type="ORF">IZU98_11830</name>
</gene>
<dbReference type="InterPro" id="IPR027417">
    <property type="entry name" value="P-loop_NTPase"/>
</dbReference>
<keyword evidence="1" id="KW-0677">Repeat</keyword>